<evidence type="ECO:0000313" key="4">
    <source>
        <dbReference type="EMBL" id="SHM97760.1"/>
    </source>
</evidence>
<dbReference type="Proteomes" id="UP000184038">
    <property type="component" value="Unassembled WGS sequence"/>
</dbReference>
<dbReference type="RefSeq" id="WP_084139408.1">
    <property type="nucleotide sequence ID" value="NZ_FRCP01000024.1"/>
</dbReference>
<dbReference type="EMBL" id="FRCP01000024">
    <property type="protein sequence ID" value="SHM97760.1"/>
    <property type="molecule type" value="Genomic_DNA"/>
</dbReference>
<dbReference type="InterPro" id="IPR044060">
    <property type="entry name" value="Bacterial_rp_domain"/>
</dbReference>
<evidence type="ECO:0000256" key="2">
    <source>
        <dbReference type="SAM" id="Phobius"/>
    </source>
</evidence>
<accession>A0A1M7N2N1</accession>
<name>A0A1M7N2N1_9FIRM</name>
<keyword evidence="2" id="KW-1133">Transmembrane helix</keyword>
<evidence type="ECO:0000256" key="1">
    <source>
        <dbReference type="SAM" id="MobiDB-lite"/>
    </source>
</evidence>
<evidence type="ECO:0000313" key="5">
    <source>
        <dbReference type="Proteomes" id="UP000184038"/>
    </source>
</evidence>
<keyword evidence="2" id="KW-0472">Membrane</keyword>
<feature type="compositionally biased region" description="Acidic residues" evidence="1">
    <location>
        <begin position="42"/>
        <end position="85"/>
    </location>
</feature>
<proteinExistence type="predicted"/>
<dbReference type="OrthoDB" id="3193440at2"/>
<feature type="transmembrane region" description="Helical" evidence="2">
    <location>
        <begin position="2238"/>
        <end position="2262"/>
    </location>
</feature>
<feature type="region of interest" description="Disordered" evidence="1">
    <location>
        <begin position="38"/>
        <end position="85"/>
    </location>
</feature>
<evidence type="ECO:0000259" key="3">
    <source>
        <dbReference type="Pfam" id="PF18998"/>
    </source>
</evidence>
<gene>
    <name evidence="4" type="ORF">SAMN02746066_04191</name>
</gene>
<sequence length="2275" mass="253360">MHRYVKKYMKRFILIFIIVILFVDVISAAVHNNAYAEGLPTSEDEGLPTTEEEAPPTSEEEAPPTTEEEEPPTTGEEEPPATEEENLPTFEILIDQSIRGNITITLQNSEDPTEIQTEEVVDGKVTFNDFVNSSDTYDIQITGMIGYEDYSQLGLTFSDTYLSFELIDFEPLETIEVRGLIVDEGDNPYCDGGTVSYTGYDDGSVNLENDGTFCATVYKDKSYEFTVIPANEKYNNPMYLGIVNGQTDILDLNGKLSIKEFSITTNAGENGTITESEDSIPYGSSRSVSAKADQGYRIETFMIDNSPVTDAVGKVEYDFSFDEINTDHIVEVTFTVKTWEVRFSFSENGKLFQEENEDMLVSGGYIIAKEGDNPSFTAKADNNYHISSVEIDGVVQTDCVYNNDLTEYSYEFTNIDNDHFITITFAINTYDINIITGENGSVLVGDSSAGTTQNINHGENLTLILVPDEEYDVEEITLDGEAVNNFDFIDNNSTYEYVLPVTEAHTITIKFCRIETIDDDLTGYKLMAENLISGYPKIVGGTQVYNFLNGDSRVIITPQLPYTKIRINGERNFISSYSEIEISDSKKISRIEVYNPSKRLGSRWVEINILDIQIIMDKTEPCVVDIPAMEWTNHDYIVNGNVTDEDSETNPSSGLSRVVWSNVQLTKTQVLEEETNTVPISNGTYAFTCTGEHNNERYYVYAVDNANNVSDEKTIDIKIDMTKPEITEFTFGKLESYVDPQNINFLTYGTFFNKTIEVEVSVKDEGVSSGLKEITIYSDGNAVETKPVVGSSAKFDLGTGYFSGNEITASIKDVAGNESEGKTKPSDVVTNANSDKVCIKNEKPIISIEPTSPASNVNEEKKWYNSNVGFDIKVTTESGGIYAIGIKINGQEITTDVNKKKIDANYYVSQTLLETFNVNTDLQPLEGENIIEVTAVNNYGNKQTITEKVYIDTTKPEITEFTFGKLESYVDPQNINFLTFGTFFNKTIEVEVSAKDEGVSSGQKEITIYSDGNAVETKPVVGSSAKFNLGFDYFSGNEITASINDVAGNESEGKTKPSDVVTNANSDKVCIKNEKPIISIVPTSSASYVKEEKQWYNNNVGFDIKVTTESGGIYAIGIKINGQEITTDVKKKKIDANYYESPTLQETFNVNTDFRPLDGENIIEVTAVNNYGNKQTITEKVYIDTTKPKIVGFNIDKLNSDMNSVMLNYLSFGNFFNDKVRITVIADDNNGATSGISTITLYVNGNPVDDLAQTTTVIGEGKSQAVFILPKEIISNSNILKAELTATATDNVKNSSFTTTPSSVNSSIKSNLLVVETINPIIEFSVPQAIYTDKDDKKSYNDDVMINIQAKDVDSGIRSVQISINGTEIQKDMNGKEVNAYFSITETHAEVFQISTSQGIRADDGSYVIEVTVVDNAGNKYMTSETVYKDTDRPNITGINFIPTTSDGISDTSEFIDELEYGFFFKEEFTAVVHVSDKEPSSGLDRIKYHLISYQNGKKTGENSGEVVIVDGIATIAVPKGFKGQIILEALDNTKNSSMEVTSKAFVSDDSNPKISIVINNDTSYTDADGNKLYVSDMSFTVSLTDNLSGIKEIGYSKQSEKETLERKVISINNTGYKVGDDIGDGWVISEMDCNLITKVSKIFKLKSEDNDIVLAFDVTDNCNNKKDNVKTEKITIDKTAPIINVVFRKDVSKSSYYYNANRIADITVLERNFDEDLIKAIIQNTYGNVPNVSFKKESNIKHVAVINFDEGDYTLDVKGKDLGDHSATVSYSGGNEKLFYVDKTKPLTADNFSTFSSSKTNNSFNEDKTISIEVTEHNFDPQLIHLTIKRKTAGSSHTGAGFTDVSDIASISKWISSGDKHKLSFTISEDGVYQVELKTSDLAENSQDTSSTVVFEIDKTVPVVKTRNDNFVASDDTEFLDIYPYSRKDELAPSIEFEDLNLDHLEYVLTTFIPDYTGSEGQTIVQPARTYVEEDKNKTGIIKEAKFTLPNFEKDGVYALEITAVDVAGNKSIVNQSTYARLVDRDVLAYIMDSNLVNKTGLYSFQYENGDAISKRPDDFSDINILVFAKKKSDTQIVLRDNNELEINTDATISTDNSLYGIGIYRYSLQANYFKDNFQNDTDMELHLTVNNEDERVDLGKMHIDNIMPTCEIPIEFKSWNWYYGELDRTITLANISEPIDTDLCKVYDNGKEIPFTYISENNSLEFTLTKGWHSVGVIINDMAGNSTNISEREYMYIGYFWLWFIATLAAIALTAMIIIVSRNIRRKRRIESE</sequence>
<organism evidence="4 5">
    <name type="scientific">Anaerosporobacter mobilis DSM 15930</name>
    <dbReference type="NCBI Taxonomy" id="1120996"/>
    <lineage>
        <taxon>Bacteria</taxon>
        <taxon>Bacillati</taxon>
        <taxon>Bacillota</taxon>
        <taxon>Clostridia</taxon>
        <taxon>Lachnospirales</taxon>
        <taxon>Lachnospiraceae</taxon>
        <taxon>Anaerosporobacter</taxon>
    </lineage>
</organism>
<feature type="domain" description="Bacterial repeat" evidence="3">
    <location>
        <begin position="262"/>
        <end position="310"/>
    </location>
</feature>
<dbReference type="STRING" id="1120996.SAMN02746066_04191"/>
<reference evidence="4 5" key="1">
    <citation type="submission" date="2016-11" db="EMBL/GenBank/DDBJ databases">
        <authorList>
            <person name="Jaros S."/>
            <person name="Januszkiewicz K."/>
            <person name="Wedrychowicz H."/>
        </authorList>
    </citation>
    <scope>NUCLEOTIDE SEQUENCE [LARGE SCALE GENOMIC DNA]</scope>
    <source>
        <strain evidence="4 5">DSM 15930</strain>
    </source>
</reference>
<keyword evidence="2" id="KW-0812">Transmembrane</keyword>
<dbReference type="Pfam" id="PF18998">
    <property type="entry name" value="Flg_new_2"/>
    <property type="match status" value="1"/>
</dbReference>
<keyword evidence="5" id="KW-1185">Reference proteome</keyword>
<dbReference type="InterPro" id="IPR013783">
    <property type="entry name" value="Ig-like_fold"/>
</dbReference>
<protein>
    <submittedName>
        <fullName evidence="4">Ig-like domain (Group 3)</fullName>
    </submittedName>
</protein>
<dbReference type="Gene3D" id="2.60.40.10">
    <property type="entry name" value="Immunoglobulins"/>
    <property type="match status" value="1"/>
</dbReference>